<dbReference type="EMBL" id="JBHUMA010000004">
    <property type="protein sequence ID" value="MFD2598223.1"/>
    <property type="molecule type" value="Genomic_DNA"/>
</dbReference>
<dbReference type="Pfam" id="PF02585">
    <property type="entry name" value="PIG-L"/>
    <property type="match status" value="1"/>
</dbReference>
<dbReference type="PANTHER" id="PTHR12993">
    <property type="entry name" value="N-ACETYLGLUCOSAMINYL-PHOSPHATIDYLINOSITOL DE-N-ACETYLASE-RELATED"/>
    <property type="match status" value="1"/>
</dbReference>
<evidence type="ECO:0000256" key="1">
    <source>
        <dbReference type="SAM" id="SignalP"/>
    </source>
</evidence>
<organism evidence="2 3">
    <name type="scientific">Sphingobacterium corticis</name>
    <dbReference type="NCBI Taxonomy" id="1812823"/>
    <lineage>
        <taxon>Bacteria</taxon>
        <taxon>Pseudomonadati</taxon>
        <taxon>Bacteroidota</taxon>
        <taxon>Sphingobacteriia</taxon>
        <taxon>Sphingobacteriales</taxon>
        <taxon>Sphingobacteriaceae</taxon>
        <taxon>Sphingobacterium</taxon>
    </lineage>
</organism>
<dbReference type="EC" id="3.5.1.-" evidence="2"/>
<gene>
    <name evidence="2" type="ORF">ACFSQ3_04600</name>
</gene>
<dbReference type="SUPFAM" id="SSF102588">
    <property type="entry name" value="LmbE-like"/>
    <property type="match status" value="1"/>
</dbReference>
<comment type="caution">
    <text evidence="2">The sequence shown here is derived from an EMBL/GenBank/DDBJ whole genome shotgun (WGS) entry which is preliminary data.</text>
</comment>
<dbReference type="InterPro" id="IPR003737">
    <property type="entry name" value="GlcNAc_PI_deacetylase-related"/>
</dbReference>
<dbReference type="PANTHER" id="PTHR12993:SF11">
    <property type="entry name" value="N-ACETYLGLUCOSAMINYL-PHOSPHATIDYLINOSITOL DE-N-ACETYLASE"/>
    <property type="match status" value="1"/>
</dbReference>
<dbReference type="GO" id="GO:0016787">
    <property type="term" value="F:hydrolase activity"/>
    <property type="evidence" value="ECO:0007669"/>
    <property type="project" value="UniProtKB-KW"/>
</dbReference>
<dbReference type="Proteomes" id="UP001597393">
    <property type="component" value="Unassembled WGS sequence"/>
</dbReference>
<dbReference type="InterPro" id="IPR024078">
    <property type="entry name" value="LmbE-like_dom_sf"/>
</dbReference>
<keyword evidence="2" id="KW-0378">Hydrolase</keyword>
<feature type="chain" id="PRO_5045576596" evidence="1">
    <location>
        <begin position="20"/>
        <end position="813"/>
    </location>
</feature>
<dbReference type="InterPro" id="IPR029062">
    <property type="entry name" value="Class_I_gatase-like"/>
</dbReference>
<proteinExistence type="predicted"/>
<feature type="signal peptide" evidence="1">
    <location>
        <begin position="1"/>
        <end position="19"/>
    </location>
</feature>
<keyword evidence="1" id="KW-0732">Signal</keyword>
<dbReference type="Gene3D" id="3.40.50.10320">
    <property type="entry name" value="LmbE-like"/>
    <property type="match status" value="1"/>
</dbReference>
<sequence length="813" mass="90579">MQRVLVFIFLSLLSFSAISQTSYSKNSSKIKAGLEKLQVLGSVLYFAAHPDDENTRLIAWLANEKKYETAYLSLTRGDGGQNLIGTELGIELGLIRTQELLAARRIDGGKQFFSSAYDFGFSKTFDETFAFWNKEETLREAVWLIRQLRPDVIVTRFPPDPRGGHGHHQASAILAHEAFIAAADPNKFPEQLERTTIWQAKRLIWNTANFGGQNNTSDDQLKIETGHYNPLLGASYGEISAESRSQHKSQGFGSAATRGASVEYFEHVAGDEAQETLFDGIKTDWSRIASGAKIAKQIEALNKSFDAQHPENAIPKLVALHKHIQQIDDAHWKAIKSREIEDLILACSGFHWENVTQQPTAAVNESTTVNQEFIVRNPNVQATVQSINGESVNISLPFNQTIRQQYDFATQQITQPYWLRKPYTLGKFDVEESDFNAPESRDFPSTKVIVNIDGLQIPLQQPITYRYVDPVRGEVHNQLQILPSITASTSQTSVLLRPELDEEKLEVTFTNHSKSNSATVVANAPTGLDISPKTVELRFGDTKSITQTFMVKSTGNAGNSKANEITFTTENDTVRTYRSIAYDHIPAQAWFPKLSIKALNLDIHVPIKRVAYLPGAGDRVPESLKAIGVAVDLITAQQIANLSTEQYDAIVIGVRAFNVQRNLTDYTPALLRFAENGGTVLVQYNVNSGINGATIGPKPFQVTRARVTEEDAKVSFLLPNDPALQNPNRIEQVDFDGWIQERGLYFAEQTDVVYRKPLSMHDKNEPAHDGSLLIAKHGKGKFVYTSLAFFRQLPAGVPGAYRLFVNLLAREEQ</sequence>
<protein>
    <submittedName>
        <fullName evidence="2">PIG-L family deacetylase</fullName>
        <ecNumber evidence="2">3.5.1.-</ecNumber>
    </submittedName>
</protein>
<dbReference type="RefSeq" id="WP_380867953.1">
    <property type="nucleotide sequence ID" value="NZ_JBHUMA010000004.1"/>
</dbReference>
<dbReference type="SUPFAM" id="SSF52317">
    <property type="entry name" value="Class I glutamine amidotransferase-like"/>
    <property type="match status" value="1"/>
</dbReference>
<evidence type="ECO:0000313" key="3">
    <source>
        <dbReference type="Proteomes" id="UP001597393"/>
    </source>
</evidence>
<name>A0ABW5NK02_9SPHI</name>
<keyword evidence="3" id="KW-1185">Reference proteome</keyword>
<reference evidence="3" key="1">
    <citation type="journal article" date="2019" name="Int. J. Syst. Evol. Microbiol.">
        <title>The Global Catalogue of Microorganisms (GCM) 10K type strain sequencing project: providing services to taxonomists for standard genome sequencing and annotation.</title>
        <authorList>
            <consortium name="The Broad Institute Genomics Platform"/>
            <consortium name="The Broad Institute Genome Sequencing Center for Infectious Disease"/>
            <person name="Wu L."/>
            <person name="Ma J."/>
        </authorList>
    </citation>
    <scope>NUCLEOTIDE SEQUENCE [LARGE SCALE GENOMIC DNA]</scope>
    <source>
        <strain evidence="3">KCTC 42248</strain>
    </source>
</reference>
<evidence type="ECO:0000313" key="2">
    <source>
        <dbReference type="EMBL" id="MFD2598223.1"/>
    </source>
</evidence>
<accession>A0ABW5NK02</accession>